<keyword evidence="1" id="KW-0067">ATP-binding</keyword>
<dbReference type="Gene3D" id="3.30.470.20">
    <property type="entry name" value="ATP-grasp fold, B domain"/>
    <property type="match status" value="1"/>
</dbReference>
<dbReference type="EMBL" id="NWUW01000004">
    <property type="protein sequence ID" value="PIE95998.1"/>
    <property type="molecule type" value="Genomic_DNA"/>
</dbReference>
<dbReference type="GO" id="GO:0005524">
    <property type="term" value="F:ATP binding"/>
    <property type="evidence" value="ECO:0007669"/>
    <property type="project" value="UniProtKB-UniRule"/>
</dbReference>
<accession>A0A2G6QGM7</accession>
<dbReference type="SUPFAM" id="SSF56059">
    <property type="entry name" value="Glutathione synthetase ATP-binding domain-like"/>
    <property type="match status" value="1"/>
</dbReference>
<dbReference type="Pfam" id="PF15632">
    <property type="entry name" value="ATPgrasp_Ter"/>
    <property type="match status" value="1"/>
</dbReference>
<comment type="caution">
    <text evidence="3">The sequence shown here is derived from an EMBL/GenBank/DDBJ whole genome shotgun (WGS) entry which is preliminary data.</text>
</comment>
<proteinExistence type="predicted"/>
<reference evidence="3 4" key="1">
    <citation type="submission" date="2017-09" db="EMBL/GenBank/DDBJ databases">
        <title>Biocontrol bacteria screening and application from spent mushroom substrate.</title>
        <authorList>
            <person name="Sun X."/>
        </authorList>
    </citation>
    <scope>NUCLEOTIDE SEQUENCE [LARGE SCALE GENOMIC DNA]</scope>
    <source>
        <strain evidence="3 4">100374</strain>
    </source>
</reference>
<keyword evidence="4" id="KW-1185">Reference proteome</keyword>
<organism evidence="3 4">
    <name type="scientific">Bacillus fungorum</name>
    <dbReference type="NCBI Taxonomy" id="2039284"/>
    <lineage>
        <taxon>Bacteria</taxon>
        <taxon>Bacillati</taxon>
        <taxon>Bacillota</taxon>
        <taxon>Bacilli</taxon>
        <taxon>Bacillales</taxon>
        <taxon>Bacillaceae</taxon>
        <taxon>Bacillus</taxon>
    </lineage>
</organism>
<dbReference type="PROSITE" id="PS50975">
    <property type="entry name" value="ATP_GRASP"/>
    <property type="match status" value="1"/>
</dbReference>
<protein>
    <submittedName>
        <fullName evidence="3">Carbamoylphosphate synthase large subunit short form</fullName>
    </submittedName>
</protein>
<feature type="domain" description="ATP-grasp" evidence="2">
    <location>
        <begin position="111"/>
        <end position="285"/>
    </location>
</feature>
<dbReference type="Gene3D" id="3.40.50.20">
    <property type="match status" value="1"/>
</dbReference>
<evidence type="ECO:0000259" key="2">
    <source>
        <dbReference type="PROSITE" id="PS50975"/>
    </source>
</evidence>
<evidence type="ECO:0000313" key="3">
    <source>
        <dbReference type="EMBL" id="PIE95998.1"/>
    </source>
</evidence>
<dbReference type="AlphaFoldDB" id="A0A2G6QGM7"/>
<keyword evidence="1" id="KW-0547">Nucleotide-binding</keyword>
<evidence type="ECO:0000313" key="4">
    <source>
        <dbReference type="Proteomes" id="UP000228484"/>
    </source>
</evidence>
<dbReference type="Gene3D" id="3.30.1490.20">
    <property type="entry name" value="ATP-grasp fold, A domain"/>
    <property type="match status" value="1"/>
</dbReference>
<sequence>MKLNVLVFPCGSQVAIDINFALRHAVRINLFGASSIDDHGSYIYKNYIGDLPNIADEDFLRQFNDVLQKHHIDFIIPTHDTVALYLKEHELQLSSTVIAADINTVRICRYKSLTYKQFMDYTFTPATYATDDDITDYPVFLKPDDGQGGKGAYIANNKEELQFYLKQNPKLLICEHLPGDELSVDCFTDRHGLLRCISPRTRERTLAGVSVRSTVIEASKDIQFIANTLNQHLSFRGHWFFQIKRDRAGKWKLLEVSSRMAGTSALTVGKDVNLSLLSILDFAEFDIAFQPNTYSIEMDRAFINRYNIHIEYERVYIDLDDTLIVNEQINTQLVQFLYQCVNKNIELILISKHEHDVHATLQKYKIHPTLFTKIIHMNISDKKFKYMKTDVPTIFIDNAFAERQEVRQQLNIHAFDVNNIECLLDWRG</sequence>
<dbReference type="Proteomes" id="UP000228484">
    <property type="component" value="Unassembled WGS sequence"/>
</dbReference>
<dbReference type="GO" id="GO:0046872">
    <property type="term" value="F:metal ion binding"/>
    <property type="evidence" value="ECO:0007669"/>
    <property type="project" value="InterPro"/>
</dbReference>
<dbReference type="InterPro" id="IPR011761">
    <property type="entry name" value="ATP-grasp"/>
</dbReference>
<gene>
    <name evidence="3" type="ORF">CO726_08305</name>
</gene>
<evidence type="ECO:0000256" key="1">
    <source>
        <dbReference type="PROSITE-ProRule" id="PRU00409"/>
    </source>
</evidence>
<dbReference type="InterPro" id="IPR013815">
    <property type="entry name" value="ATP_grasp_subdomain_1"/>
</dbReference>
<name>A0A2G6QGM7_9BACI</name>
<dbReference type="RefSeq" id="WP_099683930.1">
    <property type="nucleotide sequence ID" value="NZ_JBOIRJ010000003.1"/>
</dbReference>